<accession>A0ABU1Z9T9</accession>
<feature type="transmembrane region" description="Helical" evidence="1">
    <location>
        <begin position="460"/>
        <end position="478"/>
    </location>
</feature>
<feature type="signal peptide" evidence="2">
    <location>
        <begin position="1"/>
        <end position="19"/>
    </location>
</feature>
<keyword evidence="1" id="KW-0472">Membrane</keyword>
<keyword evidence="2" id="KW-0732">Signal</keyword>
<dbReference type="Proteomes" id="UP001180536">
    <property type="component" value="Unassembled WGS sequence"/>
</dbReference>
<evidence type="ECO:0000256" key="2">
    <source>
        <dbReference type="SAM" id="SignalP"/>
    </source>
</evidence>
<name>A0ABU1Z9T9_9BURK</name>
<keyword evidence="1" id="KW-1133">Transmembrane helix</keyword>
<keyword evidence="4" id="KW-1185">Reference proteome</keyword>
<evidence type="ECO:0000256" key="1">
    <source>
        <dbReference type="SAM" id="Phobius"/>
    </source>
</evidence>
<keyword evidence="1" id="KW-0812">Transmembrane</keyword>
<feature type="transmembrane region" description="Helical" evidence="1">
    <location>
        <begin position="1148"/>
        <end position="1176"/>
    </location>
</feature>
<feature type="transmembrane region" description="Helical" evidence="1">
    <location>
        <begin position="1196"/>
        <end position="1219"/>
    </location>
</feature>
<comment type="caution">
    <text evidence="3">The sequence shown here is derived from an EMBL/GenBank/DDBJ whole genome shotgun (WGS) entry which is preliminary data.</text>
</comment>
<feature type="chain" id="PRO_5045567186" evidence="2">
    <location>
        <begin position="20"/>
        <end position="1351"/>
    </location>
</feature>
<feature type="transmembrane region" description="Helical" evidence="1">
    <location>
        <begin position="537"/>
        <end position="554"/>
    </location>
</feature>
<gene>
    <name evidence="3" type="ORF">J2X16_002733</name>
</gene>
<organism evidence="3 4">
    <name type="scientific">Pelomonas aquatica</name>
    <dbReference type="NCBI Taxonomy" id="431058"/>
    <lineage>
        <taxon>Bacteria</taxon>
        <taxon>Pseudomonadati</taxon>
        <taxon>Pseudomonadota</taxon>
        <taxon>Betaproteobacteria</taxon>
        <taxon>Burkholderiales</taxon>
        <taxon>Sphaerotilaceae</taxon>
        <taxon>Roseateles</taxon>
    </lineage>
</organism>
<feature type="transmembrane region" description="Helical" evidence="1">
    <location>
        <begin position="1231"/>
        <end position="1253"/>
    </location>
</feature>
<proteinExistence type="predicted"/>
<evidence type="ECO:0000313" key="3">
    <source>
        <dbReference type="EMBL" id="MDR7297386.1"/>
    </source>
</evidence>
<sequence length="1351" mass="143345">MKRITTTLLWLFAGLAAQAAPLTAAELPPAARDWLPWAQQGQPPLGCPTLHDAADPAACVWPGRLQLSAGPRDAGFRLDVQVFGAPARVALPGEAGAWPQDVKAGGRPLPVTEADGHPAVWLAPGTHVVEGRIAWAQMPQNLAVPAGLGAIVVTSDGATQARAPDGDGRLWLRAVANPDEATDSVSVQTVRLVDDDLPLTVTTAYELRVAGRARVVELPLALLPGLRAMQLDSPLPARLAEDGRLVVQARPGAWRIELRARLNAPVQALTLPKTATDEEVWAVKAAPALRLIRPEGPASVDPRQVEMPEAWRALPAFRVKPGETLKLTELQRGNAKPAPDALTLTRRLWLDFDGRGLTASDHFDGQLSASSRLAMAAPGELGRAALAGEDQPITRLASDGPAGFEVRQRAARIDADSRWPRDGALPASGWGTSVDQLNATLQLPPGWRLLHAQGPSRADGAWVSMWTLWDFFFVLLAALAAYRLLGWRTGVLVGVALALTWHTPGSPPAALWFGLLALTALARVLPAGRAQAGFARGRLAVAVLLALVLLPFAVDQVRESIYPSLEQGGMLRAESAEPAAAASPAAVPPSEMQVDAPAPPDRKMAAPMAEKVAPRYASSDLSRVDPGARVQTGPGLPNWTWRAHQLTWSGPVTPEETLNLWLLPPWATALLKLVGLALLAWALAAVAGWKPPRLPRMPRATTGAAAALLTALALTPPPSEAQAAAWPSDEQLKALHGKLAAPPDCLPRCAELARLLVSASGSAVQLRAEIHAQALVAVPLPGQGTGWQPGSVTLDGQPAATRRDEQGQLWAAVPAGVHQLVLAADVGSASGLDIALPLPPRALQADLKGWTLAGLDPRGQSTGAITLSRAAVAGSTRGEDAGTQRDALPPLVRVDRRLELGLRWQVQTRIERLAPSRAPLRVRWALLPGEAVGDARVTVEDAGDTRTASLQLGGEEAADVSSSLQPREALVLQAGKEPNQVERWTLAASPQWHVEASGLAATALQQGGEWLPEWRPWPGETLKLAVSKPAGVAGQTLTLDSAQTEVTPGERSTDMKLGLTLRSSLGGPHTLKLPADAELLGVTINGATLALQLRDGALALPLTPGEQRIEIRWREPQGMGAWWRHEGLALGVPGVNDTLRLNVPQDRIVLAVGGPLIGPAVLIWGVLVVVLVLAWFAPRLFAPGQPGVMGQPAWLILALGVAPVSMWALAVLAGWFGVLEARRRWGGHGRRWLRIAVQLGLVLWTLFAIGALLDVLRTGLLGYPDLLVAGPGSSSHLLSWTADRFTERTASAWALSAPVWLYRALMLGWALWLAASLLKWVTWAWRCFSEGGAWPEKAAVIAKPEAGQVQG</sequence>
<evidence type="ECO:0000313" key="4">
    <source>
        <dbReference type="Proteomes" id="UP001180536"/>
    </source>
</evidence>
<feature type="transmembrane region" description="Helical" evidence="1">
    <location>
        <begin position="485"/>
        <end position="503"/>
    </location>
</feature>
<dbReference type="EMBL" id="JAVDXQ010000003">
    <property type="protein sequence ID" value="MDR7297386.1"/>
    <property type="molecule type" value="Genomic_DNA"/>
</dbReference>
<reference evidence="3 4" key="1">
    <citation type="submission" date="2023-07" db="EMBL/GenBank/DDBJ databases">
        <title>Sorghum-associated microbial communities from plants grown in Nebraska, USA.</title>
        <authorList>
            <person name="Schachtman D."/>
        </authorList>
    </citation>
    <scope>NUCLEOTIDE SEQUENCE [LARGE SCALE GENOMIC DNA]</scope>
    <source>
        <strain evidence="3 4">BE310</strain>
    </source>
</reference>
<feature type="transmembrane region" description="Helical" evidence="1">
    <location>
        <begin position="1300"/>
        <end position="1318"/>
    </location>
</feature>
<protein>
    <submittedName>
        <fullName evidence="3">Uncharacterized protein</fullName>
    </submittedName>
</protein>
<feature type="transmembrane region" description="Helical" evidence="1">
    <location>
        <begin position="666"/>
        <end position="689"/>
    </location>
</feature>
<feature type="transmembrane region" description="Helical" evidence="1">
    <location>
        <begin position="509"/>
        <end position="525"/>
    </location>
</feature>
<dbReference type="RefSeq" id="WP_310345478.1">
    <property type="nucleotide sequence ID" value="NZ_JAVDXQ010000003.1"/>
</dbReference>